<accession>A0A381ZL53</accession>
<feature type="domain" description="FAD-binding" evidence="9">
    <location>
        <begin position="8"/>
        <end position="177"/>
    </location>
</feature>
<dbReference type="GO" id="GO:0006569">
    <property type="term" value="P:L-tryptophan catabolic process"/>
    <property type="evidence" value="ECO:0007669"/>
    <property type="project" value="InterPro"/>
</dbReference>
<dbReference type="PANTHER" id="PTHR46028:SF2">
    <property type="entry name" value="KYNURENINE 3-MONOOXYGENASE"/>
    <property type="match status" value="1"/>
</dbReference>
<dbReference type="GO" id="GO:0004502">
    <property type="term" value="F:kynurenine 3-monooxygenase activity"/>
    <property type="evidence" value="ECO:0007669"/>
    <property type="project" value="UniProtKB-EC"/>
</dbReference>
<dbReference type="FunFam" id="3.50.50.60:FF:000185">
    <property type="entry name" value="Kynurenine 3-monooxygenase"/>
    <property type="match status" value="1"/>
</dbReference>
<keyword evidence="2" id="KW-0285">Flavoprotein</keyword>
<dbReference type="SUPFAM" id="SSF51905">
    <property type="entry name" value="FAD/NAD(P)-binding domain"/>
    <property type="match status" value="1"/>
</dbReference>
<dbReference type="GO" id="GO:0071949">
    <property type="term" value="F:FAD binding"/>
    <property type="evidence" value="ECO:0007669"/>
    <property type="project" value="InterPro"/>
</dbReference>
<organism evidence="10">
    <name type="scientific">marine metagenome</name>
    <dbReference type="NCBI Taxonomy" id="408172"/>
    <lineage>
        <taxon>unclassified sequences</taxon>
        <taxon>metagenomes</taxon>
        <taxon>ecological metagenomes</taxon>
    </lineage>
</organism>
<keyword evidence="7" id="KW-0503">Monooxygenase</keyword>
<evidence type="ECO:0000259" key="9">
    <source>
        <dbReference type="Pfam" id="PF01494"/>
    </source>
</evidence>
<dbReference type="GO" id="GO:0070189">
    <property type="term" value="P:kynurenine metabolic process"/>
    <property type="evidence" value="ECO:0007669"/>
    <property type="project" value="TreeGrafter"/>
</dbReference>
<dbReference type="GO" id="GO:0019805">
    <property type="term" value="P:quinolinate biosynthetic process"/>
    <property type="evidence" value="ECO:0007669"/>
    <property type="project" value="InterPro"/>
</dbReference>
<evidence type="ECO:0000256" key="5">
    <source>
        <dbReference type="ARBA" id="ARBA00022857"/>
    </source>
</evidence>
<dbReference type="InterPro" id="IPR036188">
    <property type="entry name" value="FAD/NAD-bd_sf"/>
</dbReference>
<dbReference type="EMBL" id="UINC01021588">
    <property type="protein sequence ID" value="SVA89447.1"/>
    <property type="molecule type" value="Genomic_DNA"/>
</dbReference>
<evidence type="ECO:0000256" key="4">
    <source>
        <dbReference type="ARBA" id="ARBA00022827"/>
    </source>
</evidence>
<evidence type="ECO:0000256" key="2">
    <source>
        <dbReference type="ARBA" id="ARBA00022630"/>
    </source>
</evidence>
<dbReference type="HAMAP" id="MF_01971">
    <property type="entry name" value="Kynurenine_monooxygenase"/>
    <property type="match status" value="1"/>
</dbReference>
<evidence type="ECO:0000256" key="7">
    <source>
        <dbReference type="ARBA" id="ARBA00023033"/>
    </source>
</evidence>
<keyword evidence="5" id="KW-0521">NADP</keyword>
<comment type="catalytic activity">
    <reaction evidence="8">
        <text>L-kynurenine + NADPH + O2 + H(+) = 3-hydroxy-L-kynurenine + NADP(+) + H2O</text>
        <dbReference type="Rhea" id="RHEA:20545"/>
        <dbReference type="ChEBI" id="CHEBI:15377"/>
        <dbReference type="ChEBI" id="CHEBI:15378"/>
        <dbReference type="ChEBI" id="CHEBI:15379"/>
        <dbReference type="ChEBI" id="CHEBI:57783"/>
        <dbReference type="ChEBI" id="CHEBI:57959"/>
        <dbReference type="ChEBI" id="CHEBI:58125"/>
        <dbReference type="ChEBI" id="CHEBI:58349"/>
        <dbReference type="EC" id="1.14.13.9"/>
    </reaction>
</comment>
<keyword evidence="6" id="KW-0560">Oxidoreductase</keyword>
<dbReference type="PANTHER" id="PTHR46028">
    <property type="entry name" value="KYNURENINE 3-MONOOXYGENASE"/>
    <property type="match status" value="1"/>
</dbReference>
<name>A0A381ZL53_9ZZZZ</name>
<dbReference type="InterPro" id="IPR027545">
    <property type="entry name" value="Kynurenine_monooxygenase"/>
</dbReference>
<dbReference type="Gene3D" id="3.50.50.60">
    <property type="entry name" value="FAD/NAD(P)-binding domain"/>
    <property type="match status" value="1"/>
</dbReference>
<feature type="domain" description="FAD-binding" evidence="9">
    <location>
        <begin position="297"/>
        <end position="328"/>
    </location>
</feature>
<evidence type="ECO:0000256" key="3">
    <source>
        <dbReference type="ARBA" id="ARBA00022642"/>
    </source>
</evidence>
<comment type="cofactor">
    <cofactor evidence="1">
        <name>FAD</name>
        <dbReference type="ChEBI" id="CHEBI:57692"/>
    </cofactor>
</comment>
<dbReference type="PRINTS" id="PR00420">
    <property type="entry name" value="RNGMNOXGNASE"/>
</dbReference>
<keyword evidence="4" id="KW-0274">FAD</keyword>
<sequence>MATESKETVTIIGGGLVGSLMAIFLARRGFCVDVYERRPDMRATQINAGRSINMAMSLRGIYALGQVGVVDEVMDLAIPMRGRMIHPSQGDLKLHPYGKNETEVIHSVSRGELNKTLITEAERYDGVRFFFHERCVNMEMPSGEVFMQNAQGETWSLTPDRIIAADGSGSAVRTALQDAGRFNFSQEYLDHGYKELTIPPGPDGTFLMEPNALHIWPRGLYMLIALPNPDGSFTCTLFFPFEGDDSFDGLSDSNQVRSFFQRQFPDAAAMIPDLADLYFANPTGALMTVKCFPWHYQNRALLMGDAAHAIVPFFGQGMNCGFEDCTVLDECIGQYWPDWERVFESFGFRRKDNADAIADMALGNYIEMRDRVSDAAFVLESQLGLALEMRFPNYFIPKYSLVSFHRGSYAEALRRGKIQEEILQTLCASLTSVDEVDWETAEQLVKERLGKYQEG</sequence>
<evidence type="ECO:0000256" key="1">
    <source>
        <dbReference type="ARBA" id="ARBA00001974"/>
    </source>
</evidence>
<reference evidence="10" key="1">
    <citation type="submission" date="2018-05" db="EMBL/GenBank/DDBJ databases">
        <authorList>
            <person name="Lanie J.A."/>
            <person name="Ng W.-L."/>
            <person name="Kazmierczak K.M."/>
            <person name="Andrzejewski T.M."/>
            <person name="Davidsen T.M."/>
            <person name="Wayne K.J."/>
            <person name="Tettelin H."/>
            <person name="Glass J.I."/>
            <person name="Rusch D."/>
            <person name="Podicherti R."/>
            <person name="Tsui H.-C.T."/>
            <person name="Winkler M.E."/>
        </authorList>
    </citation>
    <scope>NUCLEOTIDE SEQUENCE</scope>
</reference>
<dbReference type="GO" id="GO:0019363">
    <property type="term" value="P:pyridine nucleotide biosynthetic process"/>
    <property type="evidence" value="ECO:0007669"/>
    <property type="project" value="UniProtKB-KW"/>
</dbReference>
<proteinExistence type="inferred from homology"/>
<dbReference type="Pfam" id="PF01494">
    <property type="entry name" value="FAD_binding_3"/>
    <property type="match status" value="2"/>
</dbReference>
<evidence type="ECO:0000256" key="8">
    <source>
        <dbReference type="ARBA" id="ARBA00047818"/>
    </source>
</evidence>
<protein>
    <recommendedName>
        <fullName evidence="9">FAD-binding domain-containing protein</fullName>
    </recommendedName>
</protein>
<evidence type="ECO:0000256" key="6">
    <source>
        <dbReference type="ARBA" id="ARBA00023002"/>
    </source>
</evidence>
<dbReference type="InterPro" id="IPR002938">
    <property type="entry name" value="FAD-bd"/>
</dbReference>
<evidence type="ECO:0000313" key="10">
    <source>
        <dbReference type="EMBL" id="SVA89447.1"/>
    </source>
</evidence>
<keyword evidence="3" id="KW-0662">Pyridine nucleotide biosynthesis</keyword>
<dbReference type="AlphaFoldDB" id="A0A381ZL53"/>
<gene>
    <name evidence="10" type="ORF">METZ01_LOCUS142301</name>
</gene>